<dbReference type="RefSeq" id="WP_126556544.1">
    <property type="nucleotide sequence ID" value="NZ_BIFS01000002.1"/>
</dbReference>
<dbReference type="EMBL" id="BIFS01000002">
    <property type="protein sequence ID" value="GCE23042.1"/>
    <property type="molecule type" value="Genomic_DNA"/>
</dbReference>
<gene>
    <name evidence="1" type="ORF">KDK_68420</name>
</gene>
<reference evidence="2" key="1">
    <citation type="submission" date="2018-12" db="EMBL/GenBank/DDBJ databases">
        <title>Tengunoibacter tsumagoiensis gen. nov., sp. nov., Dictyobacter kobayashii sp. nov., D. alpinus sp. nov., and D. joshuensis sp. nov. and description of Dictyobacteraceae fam. nov. within the order Ktedonobacterales isolated from Tengu-no-mugimeshi.</title>
        <authorList>
            <person name="Wang C.M."/>
            <person name="Zheng Y."/>
            <person name="Sakai Y."/>
            <person name="Toyoda A."/>
            <person name="Minakuchi Y."/>
            <person name="Abe K."/>
            <person name="Yokota A."/>
            <person name="Yabe S."/>
        </authorList>
    </citation>
    <scope>NUCLEOTIDE SEQUENCE [LARGE SCALE GENOMIC DNA]</scope>
    <source>
        <strain evidence="2">Uno11</strain>
    </source>
</reference>
<protein>
    <recommendedName>
        <fullName evidence="3">4-vinyl reductase 4VR domain-containing protein</fullName>
    </recommendedName>
</protein>
<sequence>MAFVPGEPLSNDSSVVLQKAREHTLLIIDTNEVRAQHLARLLTFAGLRAIVTSTSYQAFNRFLKERFVPRLILIGQQEETTNPLFARFSQRLLQDLQQDIPVMPLSSIYLNDGLLLTAEESISSTMHCISPPNRLILRRIWQVLPSAQIPLKTMEHSMALESLPKIGFRPRVARSKRSFSSHLHYQLKAAKHVIPPDQWDVLTDVGLAQFCQEDQWPSAVDQFTIPPEYFSLLTRAVMFSRPEQPLQQVHHWADQVEADTLHKALLIFLMQQIPKIIGADRTMRTLLGVLTNEIDSRRGEKLTEWKRLEDGSFIFVFYSNIFVYSQMGSERPLCTMWQSSFDLILRLTKQQQQWNIREVECSSQTHTGHCVFLISPRQR</sequence>
<evidence type="ECO:0000313" key="1">
    <source>
        <dbReference type="EMBL" id="GCE23042.1"/>
    </source>
</evidence>
<dbReference type="Proteomes" id="UP000287188">
    <property type="component" value="Unassembled WGS sequence"/>
</dbReference>
<organism evidence="1 2">
    <name type="scientific">Dictyobacter kobayashii</name>
    <dbReference type="NCBI Taxonomy" id="2014872"/>
    <lineage>
        <taxon>Bacteria</taxon>
        <taxon>Bacillati</taxon>
        <taxon>Chloroflexota</taxon>
        <taxon>Ktedonobacteria</taxon>
        <taxon>Ktedonobacterales</taxon>
        <taxon>Dictyobacteraceae</taxon>
        <taxon>Dictyobacter</taxon>
    </lineage>
</organism>
<proteinExistence type="predicted"/>
<accession>A0A402AVA2</accession>
<name>A0A402AVA2_9CHLR</name>
<evidence type="ECO:0008006" key="3">
    <source>
        <dbReference type="Google" id="ProtNLM"/>
    </source>
</evidence>
<keyword evidence="2" id="KW-1185">Reference proteome</keyword>
<dbReference type="AlphaFoldDB" id="A0A402AVA2"/>
<evidence type="ECO:0000313" key="2">
    <source>
        <dbReference type="Proteomes" id="UP000287188"/>
    </source>
</evidence>
<dbReference type="OrthoDB" id="145904at2"/>
<comment type="caution">
    <text evidence="1">The sequence shown here is derived from an EMBL/GenBank/DDBJ whole genome shotgun (WGS) entry which is preliminary data.</text>
</comment>